<name>F0EZR5_9NEIS</name>
<reference evidence="17 18" key="1">
    <citation type="submission" date="2011-01" db="EMBL/GenBank/DDBJ databases">
        <authorList>
            <person name="Muzny D."/>
            <person name="Qin X."/>
            <person name="Deng J."/>
            <person name="Jiang H."/>
            <person name="Liu Y."/>
            <person name="Qu J."/>
            <person name="Song X.-Z."/>
            <person name="Zhang L."/>
            <person name="Thornton R."/>
            <person name="Coyle M."/>
            <person name="Francisco L."/>
            <person name="Jackson L."/>
            <person name="Javaid M."/>
            <person name="Korchina V."/>
            <person name="Kovar C."/>
            <person name="Mata R."/>
            <person name="Mathew T."/>
            <person name="Ngo R."/>
            <person name="Nguyen L."/>
            <person name="Nguyen N."/>
            <person name="Okwuonu G."/>
            <person name="Ongeri F."/>
            <person name="Pham C."/>
            <person name="Simmons D."/>
            <person name="Wilczek-Boney K."/>
            <person name="Hale W."/>
            <person name="Jakkamsetti A."/>
            <person name="Pham P."/>
            <person name="Ruth R."/>
            <person name="San Lucas F."/>
            <person name="Warren J."/>
            <person name="Zhang J."/>
            <person name="Zhao Z."/>
            <person name="Zhou C."/>
            <person name="Zhu D."/>
            <person name="Lee S."/>
            <person name="Bess C."/>
            <person name="Blankenburg K."/>
            <person name="Forbes L."/>
            <person name="Fu Q."/>
            <person name="Gubbala S."/>
            <person name="Hirani K."/>
            <person name="Jayaseelan J.C."/>
            <person name="Lara F."/>
            <person name="Munidasa M."/>
            <person name="Palculict T."/>
            <person name="Patil S."/>
            <person name="Pu L.-L."/>
            <person name="Saada N."/>
            <person name="Tang L."/>
            <person name="Weissenberger G."/>
            <person name="Zhu Y."/>
            <person name="Hemphill L."/>
            <person name="Shang Y."/>
            <person name="Youmans B."/>
            <person name="Ayvaz T."/>
            <person name="Ross M."/>
            <person name="Santibanez J."/>
            <person name="Aqrawi P."/>
            <person name="Gross S."/>
            <person name="Joshi V."/>
            <person name="Fowler G."/>
            <person name="Nazareth L."/>
            <person name="Reid J."/>
            <person name="Worley K."/>
            <person name="Petrosino J."/>
            <person name="Highlander S."/>
            <person name="Gibbs R."/>
        </authorList>
    </citation>
    <scope>NUCLEOTIDE SEQUENCE [LARGE SCALE GENOMIC DNA]</scope>
    <source>
        <strain evidence="17 18">ATCC 33394</strain>
    </source>
</reference>
<evidence type="ECO:0000256" key="16">
    <source>
        <dbReference type="RuleBase" id="RU003848"/>
    </source>
</evidence>
<evidence type="ECO:0000256" key="4">
    <source>
        <dbReference type="ARBA" id="ARBA00022519"/>
    </source>
</evidence>
<proteinExistence type="inferred from homology"/>
<evidence type="ECO:0000256" key="7">
    <source>
        <dbReference type="ARBA" id="ARBA00022781"/>
    </source>
</evidence>
<evidence type="ECO:0000256" key="15">
    <source>
        <dbReference type="ARBA" id="ARBA00037847"/>
    </source>
</evidence>
<dbReference type="PANTHER" id="PTHR33445:SF1">
    <property type="entry name" value="ATP SYNTHASE SUBUNIT B"/>
    <property type="match status" value="1"/>
</dbReference>
<evidence type="ECO:0000256" key="10">
    <source>
        <dbReference type="ARBA" id="ARBA00023136"/>
    </source>
</evidence>
<keyword evidence="5 16" id="KW-0138">CF(0)</keyword>
<evidence type="ECO:0000313" key="18">
    <source>
        <dbReference type="Proteomes" id="UP000004088"/>
    </source>
</evidence>
<dbReference type="Pfam" id="PF00430">
    <property type="entry name" value="ATP-synt_B"/>
    <property type="match status" value="1"/>
</dbReference>
<evidence type="ECO:0000256" key="5">
    <source>
        <dbReference type="ARBA" id="ARBA00022547"/>
    </source>
</evidence>
<comment type="caution">
    <text evidence="17">The sequence shown here is derived from an EMBL/GenBank/DDBJ whole genome shotgun (WGS) entry which is preliminary data.</text>
</comment>
<evidence type="ECO:0000256" key="2">
    <source>
        <dbReference type="ARBA" id="ARBA00022448"/>
    </source>
</evidence>
<evidence type="ECO:0000313" key="17">
    <source>
        <dbReference type="EMBL" id="EGC17234.1"/>
    </source>
</evidence>
<evidence type="ECO:0000256" key="8">
    <source>
        <dbReference type="ARBA" id="ARBA00022989"/>
    </source>
</evidence>
<keyword evidence="3" id="KW-1003">Cell membrane</keyword>
<comment type="similarity">
    <text evidence="1 16">Belongs to the ATPase B chain family.</text>
</comment>
<keyword evidence="17" id="KW-0378">Hydrolase</keyword>
<dbReference type="GO" id="GO:0016787">
    <property type="term" value="F:hydrolase activity"/>
    <property type="evidence" value="ECO:0007669"/>
    <property type="project" value="UniProtKB-KW"/>
</dbReference>
<evidence type="ECO:0000256" key="1">
    <source>
        <dbReference type="ARBA" id="ARBA00005513"/>
    </source>
</evidence>
<keyword evidence="8" id="KW-1133">Transmembrane helix</keyword>
<comment type="subunit">
    <text evidence="14">F-type ATPases have 2 components, F(1) - the catalytic core - and F(0) - the membrane proton channel. F(1) has five subunits: alpha(3), beta(3), gamma(1), delta(1), epsilon(1). F(0) has four main subunits: a(1), b(2) and c(10-14). The alpha and beta chains form an alternating ring which encloses part of the gamma chain. F(1) is attached to F(0) by a central stalk formed by the gamma and epsilon chains, while a peripheral stalk is formed by the delta and b chains.</text>
</comment>
<dbReference type="STRING" id="888741.HMPREF9098_1250"/>
<protein>
    <submittedName>
        <fullName evidence="17">ATP synthase F0, B subunit</fullName>
        <ecNumber evidence="17">3.6.3.14</ecNumber>
    </submittedName>
</protein>
<dbReference type="FunFam" id="1.20.5.620:FF:000001">
    <property type="entry name" value="ATP synthase subunit b"/>
    <property type="match status" value="1"/>
</dbReference>
<keyword evidence="9 16" id="KW-0406">Ion transport</keyword>
<dbReference type="PANTHER" id="PTHR33445">
    <property type="entry name" value="ATP SYNTHASE SUBUNIT B', CHLOROPLASTIC"/>
    <property type="match status" value="1"/>
</dbReference>
<dbReference type="AlphaFoldDB" id="F0EZR5"/>
<keyword evidence="7 16" id="KW-0375">Hydrogen ion transport</keyword>
<keyword evidence="18" id="KW-1185">Reference proteome</keyword>
<dbReference type="HOGENOM" id="CLU_079215_4_5_4"/>
<keyword evidence="4" id="KW-0997">Cell inner membrane</keyword>
<dbReference type="CDD" id="cd06503">
    <property type="entry name" value="ATP-synt_Fo_b"/>
    <property type="match status" value="1"/>
</dbReference>
<dbReference type="GO" id="GO:0046961">
    <property type="term" value="F:proton-transporting ATPase activity, rotational mechanism"/>
    <property type="evidence" value="ECO:0007669"/>
    <property type="project" value="TreeGrafter"/>
</dbReference>
<evidence type="ECO:0000256" key="13">
    <source>
        <dbReference type="ARBA" id="ARBA00025614"/>
    </source>
</evidence>
<keyword evidence="6 16" id="KW-0812">Transmembrane</keyword>
<dbReference type="NCBIfam" id="NF004411">
    <property type="entry name" value="PRK05759.1-2"/>
    <property type="match status" value="1"/>
</dbReference>
<dbReference type="InterPro" id="IPR028987">
    <property type="entry name" value="ATP_synth_B-like_membr_sf"/>
</dbReference>
<evidence type="ECO:0000256" key="14">
    <source>
        <dbReference type="ARBA" id="ARBA00026054"/>
    </source>
</evidence>
<dbReference type="Gene3D" id="1.20.5.620">
    <property type="entry name" value="F1F0 ATP synthase subunit B, membrane domain"/>
    <property type="match status" value="1"/>
</dbReference>
<dbReference type="SUPFAM" id="SSF81573">
    <property type="entry name" value="F1F0 ATP synthase subunit B, membrane domain"/>
    <property type="match status" value="1"/>
</dbReference>
<dbReference type="InterPro" id="IPR002146">
    <property type="entry name" value="ATP_synth_b/b'su_bac/chlpt"/>
</dbReference>
<evidence type="ECO:0000256" key="3">
    <source>
        <dbReference type="ARBA" id="ARBA00022475"/>
    </source>
</evidence>
<comment type="subcellular location">
    <subcellularLocation>
        <location evidence="15">Endomembrane system</location>
        <topology evidence="15">Single-pass membrane protein</topology>
    </subcellularLocation>
</comment>
<dbReference type="InterPro" id="IPR050059">
    <property type="entry name" value="ATP_synthase_B_chain"/>
</dbReference>
<comment type="function">
    <text evidence="12">F(1)F(0) ATP synthase produces ATP from ADP in the presence of a proton or sodium gradient. F-type ATPases consist of two structural domains, F(1) containing the extramembraneous catalytic core and F(0) containing the membrane proton channel, linked together by a central stalk and a peripheral stalk. During catalysis, ATP synthesis in the catalytic domain of F(1) is coupled via a rotary mechanism of the central stalk subunits to proton translocation.</text>
</comment>
<accession>F0EZR5</accession>
<dbReference type="EMBL" id="AEWV01000021">
    <property type="protein sequence ID" value="EGC17234.1"/>
    <property type="molecule type" value="Genomic_DNA"/>
</dbReference>
<evidence type="ECO:0000256" key="9">
    <source>
        <dbReference type="ARBA" id="ARBA00023065"/>
    </source>
</evidence>
<comment type="function">
    <text evidence="13">Component of the F(0) channel, it forms part of the peripheral stalk, linking F(1) to F(0). The b'-subunit is a diverged and duplicated form of b found in plants and photosynthetic bacteria.</text>
</comment>
<dbReference type="Proteomes" id="UP000004088">
    <property type="component" value="Unassembled WGS sequence"/>
</dbReference>
<dbReference type="EC" id="3.6.3.14" evidence="17"/>
<sequence>MKFVWPPIAKALDERADKIAEGLAAAERGKSDFEQAEKKVAELLTDGRSQVAEMVANAEKRAAQIVEDAKVQAASEAARISAQAKADVEQEINRAREALREQVAALAVKGAEAILRHEVNEAQHAQMLSTLKQEL</sequence>
<organism evidence="17 18">
    <name type="scientific">Kingella denitrificans ATCC 33394</name>
    <dbReference type="NCBI Taxonomy" id="888741"/>
    <lineage>
        <taxon>Bacteria</taxon>
        <taxon>Pseudomonadati</taxon>
        <taxon>Pseudomonadota</taxon>
        <taxon>Betaproteobacteria</taxon>
        <taxon>Neisseriales</taxon>
        <taxon>Neisseriaceae</taxon>
        <taxon>Kingella</taxon>
    </lineage>
</organism>
<evidence type="ECO:0000256" key="6">
    <source>
        <dbReference type="ARBA" id="ARBA00022692"/>
    </source>
</evidence>
<dbReference type="InterPro" id="IPR005864">
    <property type="entry name" value="ATP_synth_F0_bsu_bac"/>
</dbReference>
<keyword evidence="2 16" id="KW-0813">Transport</keyword>
<keyword evidence="10" id="KW-0472">Membrane</keyword>
<evidence type="ECO:0000256" key="12">
    <source>
        <dbReference type="ARBA" id="ARBA00025198"/>
    </source>
</evidence>
<gene>
    <name evidence="17" type="primary">atpF</name>
    <name evidence="17" type="ORF">HMPREF9098_1250</name>
</gene>
<dbReference type="GO" id="GO:0012505">
    <property type="term" value="C:endomembrane system"/>
    <property type="evidence" value="ECO:0007669"/>
    <property type="project" value="UniProtKB-SubCell"/>
</dbReference>
<evidence type="ECO:0000256" key="11">
    <source>
        <dbReference type="ARBA" id="ARBA00023310"/>
    </source>
</evidence>
<dbReference type="GO" id="GO:0015986">
    <property type="term" value="P:proton motive force-driven ATP synthesis"/>
    <property type="evidence" value="ECO:0007669"/>
    <property type="project" value="InterPro"/>
</dbReference>
<keyword evidence="11" id="KW-0066">ATP synthesis</keyword>
<dbReference type="GO" id="GO:0045259">
    <property type="term" value="C:proton-transporting ATP synthase complex"/>
    <property type="evidence" value="ECO:0007669"/>
    <property type="project" value="UniProtKB-KW"/>
</dbReference>
<dbReference type="NCBIfam" id="TIGR01144">
    <property type="entry name" value="ATP_synt_b"/>
    <property type="match status" value="1"/>
</dbReference>